<feature type="compositionally biased region" description="Basic residues" evidence="1">
    <location>
        <begin position="151"/>
        <end position="160"/>
    </location>
</feature>
<feature type="region of interest" description="Disordered" evidence="1">
    <location>
        <begin position="151"/>
        <end position="178"/>
    </location>
</feature>
<dbReference type="EMBL" id="ML122281">
    <property type="protein sequence ID" value="RPD57331.1"/>
    <property type="molecule type" value="Genomic_DNA"/>
</dbReference>
<proteinExistence type="predicted"/>
<reference evidence="2" key="1">
    <citation type="journal article" date="2018" name="Genome Biol. Evol.">
        <title>Genomics and development of Lentinus tigrinus, a white-rot wood-decaying mushroom with dimorphic fruiting bodies.</title>
        <authorList>
            <person name="Wu B."/>
            <person name="Xu Z."/>
            <person name="Knudson A."/>
            <person name="Carlson A."/>
            <person name="Chen N."/>
            <person name="Kovaka S."/>
            <person name="LaButti K."/>
            <person name="Lipzen A."/>
            <person name="Pennachio C."/>
            <person name="Riley R."/>
            <person name="Schakwitz W."/>
            <person name="Umezawa K."/>
            <person name="Ohm R.A."/>
            <person name="Grigoriev I.V."/>
            <person name="Nagy L.G."/>
            <person name="Gibbons J."/>
            <person name="Hibbett D."/>
        </authorList>
    </citation>
    <scope>NUCLEOTIDE SEQUENCE [LARGE SCALE GENOMIC DNA]</scope>
    <source>
        <strain evidence="2">ALCF2SS1-6</strain>
    </source>
</reference>
<protein>
    <submittedName>
        <fullName evidence="2">Uncharacterized protein</fullName>
    </submittedName>
</protein>
<gene>
    <name evidence="2" type="ORF">L227DRAFT_613657</name>
</gene>
<accession>A0A5C2S1S2</accession>
<name>A0A5C2S1S2_9APHY</name>
<evidence type="ECO:0000313" key="3">
    <source>
        <dbReference type="Proteomes" id="UP000313359"/>
    </source>
</evidence>
<evidence type="ECO:0000256" key="1">
    <source>
        <dbReference type="SAM" id="MobiDB-lite"/>
    </source>
</evidence>
<organism evidence="2 3">
    <name type="scientific">Lentinus tigrinus ALCF2SS1-6</name>
    <dbReference type="NCBI Taxonomy" id="1328759"/>
    <lineage>
        <taxon>Eukaryota</taxon>
        <taxon>Fungi</taxon>
        <taxon>Dikarya</taxon>
        <taxon>Basidiomycota</taxon>
        <taxon>Agaricomycotina</taxon>
        <taxon>Agaricomycetes</taxon>
        <taxon>Polyporales</taxon>
        <taxon>Polyporaceae</taxon>
        <taxon>Lentinus</taxon>
    </lineage>
</organism>
<sequence>MASFAPLPGMFEITTPEATMSSDGVDATTEPNQHLDVLDLEYLLEQNAASASADPLDLWLQPLTTTSPPAEIFLEQLAPLSPFDTYANELQYSMLSMYEATPEEDARYRAALAAYAYATRRLRAHMRKTRGTREKKRETAPTKAILRAKQLARMKKRKDRARRESGSGADAGASASRA</sequence>
<keyword evidence="3" id="KW-1185">Reference proteome</keyword>
<feature type="compositionally biased region" description="Low complexity" evidence="1">
    <location>
        <begin position="166"/>
        <end position="178"/>
    </location>
</feature>
<dbReference type="Proteomes" id="UP000313359">
    <property type="component" value="Unassembled WGS sequence"/>
</dbReference>
<evidence type="ECO:0000313" key="2">
    <source>
        <dbReference type="EMBL" id="RPD57331.1"/>
    </source>
</evidence>
<dbReference type="AlphaFoldDB" id="A0A5C2S1S2"/>